<organism evidence="2 3">
    <name type="scientific">Streptomyces nigrescens</name>
    <dbReference type="NCBI Taxonomy" id="1920"/>
    <lineage>
        <taxon>Bacteria</taxon>
        <taxon>Bacillati</taxon>
        <taxon>Actinomycetota</taxon>
        <taxon>Actinomycetes</taxon>
        <taxon>Kitasatosporales</taxon>
        <taxon>Streptomycetaceae</taxon>
        <taxon>Streptomyces</taxon>
    </lineage>
</organism>
<evidence type="ECO:0000259" key="1">
    <source>
        <dbReference type="Pfam" id="PF11706"/>
    </source>
</evidence>
<dbReference type="InterPro" id="IPR010852">
    <property type="entry name" value="ABATE"/>
</dbReference>
<dbReference type="InterPro" id="IPR023286">
    <property type="entry name" value="ABATE_dom_sf"/>
</dbReference>
<name>A0A640TL54_STRNI</name>
<comment type="caution">
    <text evidence="2">The sequence shown here is derived from an EMBL/GenBank/DDBJ whole genome shotgun (WGS) entry which is preliminary data.</text>
</comment>
<evidence type="ECO:0000313" key="2">
    <source>
        <dbReference type="EMBL" id="GFE24309.1"/>
    </source>
</evidence>
<accession>A0A640TL54</accession>
<dbReference type="InterPro" id="IPR021005">
    <property type="entry name" value="Znf_CGNR"/>
</dbReference>
<sequence length="201" mass="21246">MMPGIGNIARVASRTAPDSLRLVQDLVNTLDIETGEDALTDDGGLGAFLRDHGVPAGRGGVTAPGERREALGELRELREALREVCLAHTAGAAVPEPAARTLERLFAAAPLVLDVRPDGGAALRPAAGLGGVAYLTALVAAGIAAAVADRTWSRLKACEAHDCRWVFYDKSPAGRSRWCTMAVCGSRAKMRTYRARRAESE</sequence>
<gene>
    <name evidence="2" type="ORF">Sliba_47620</name>
</gene>
<dbReference type="Gene3D" id="1.10.3300.10">
    <property type="entry name" value="Jann2411-like domain"/>
    <property type="match status" value="1"/>
</dbReference>
<protein>
    <recommendedName>
        <fullName evidence="1">Zinc finger CGNR domain-containing protein</fullName>
    </recommendedName>
</protein>
<dbReference type="Pfam" id="PF11706">
    <property type="entry name" value="zf-CGNR"/>
    <property type="match status" value="1"/>
</dbReference>
<proteinExistence type="predicted"/>
<dbReference type="PANTHER" id="PTHR35525:SF3">
    <property type="entry name" value="BLL6575 PROTEIN"/>
    <property type="match status" value="1"/>
</dbReference>
<dbReference type="PANTHER" id="PTHR35525">
    <property type="entry name" value="BLL6575 PROTEIN"/>
    <property type="match status" value="1"/>
</dbReference>
<evidence type="ECO:0000313" key="3">
    <source>
        <dbReference type="Proteomes" id="UP000429552"/>
    </source>
</evidence>
<dbReference type="AlphaFoldDB" id="A0A640TL54"/>
<dbReference type="SUPFAM" id="SSF160904">
    <property type="entry name" value="Jann2411-like"/>
    <property type="match status" value="1"/>
</dbReference>
<feature type="domain" description="Zinc finger CGNR" evidence="1">
    <location>
        <begin position="154"/>
        <end position="197"/>
    </location>
</feature>
<dbReference type="Pfam" id="PF07336">
    <property type="entry name" value="ABATE"/>
    <property type="match status" value="1"/>
</dbReference>
<dbReference type="Proteomes" id="UP000429552">
    <property type="component" value="Unassembled WGS sequence"/>
</dbReference>
<reference evidence="2 3" key="1">
    <citation type="submission" date="2019-12" db="EMBL/GenBank/DDBJ databases">
        <title>Whole genome shotgun sequence of Streptomyces libani subsp. libani NBRC 13452.</title>
        <authorList>
            <person name="Ichikawa N."/>
            <person name="Kimura A."/>
            <person name="Kitahashi Y."/>
            <person name="Komaki H."/>
            <person name="Tamura T."/>
        </authorList>
    </citation>
    <scope>NUCLEOTIDE SEQUENCE [LARGE SCALE GENOMIC DNA]</scope>
    <source>
        <strain evidence="2 3">NBRC 13452</strain>
    </source>
</reference>
<dbReference type="EMBL" id="BLIP01000001">
    <property type="protein sequence ID" value="GFE24309.1"/>
    <property type="molecule type" value="Genomic_DNA"/>
</dbReference>